<evidence type="ECO:0000256" key="1">
    <source>
        <dbReference type="SAM" id="Phobius"/>
    </source>
</evidence>
<name>E0S733_ENCIT</name>
<dbReference type="HOGENOM" id="CLU_860597_0_0_1"/>
<organism evidence="2 3">
    <name type="scientific">Encephalitozoon intestinalis (strain ATCC 50506)</name>
    <name type="common">Microsporidian parasite</name>
    <name type="synonym">Septata intestinalis</name>
    <dbReference type="NCBI Taxonomy" id="876142"/>
    <lineage>
        <taxon>Eukaryota</taxon>
        <taxon>Fungi</taxon>
        <taxon>Fungi incertae sedis</taxon>
        <taxon>Microsporidia</taxon>
        <taxon>Unikaryonidae</taxon>
        <taxon>Encephalitozoon</taxon>
    </lineage>
</organism>
<evidence type="ECO:0000313" key="2">
    <source>
        <dbReference type="EMBL" id="ADM11461.1"/>
    </source>
</evidence>
<dbReference type="Proteomes" id="UP000002313">
    <property type="component" value="Chromosome V"/>
</dbReference>
<dbReference type="RefSeq" id="XP_003072821.1">
    <property type="nucleotide sequence ID" value="XM_003072775.1"/>
</dbReference>
<proteinExistence type="predicted"/>
<dbReference type="AlphaFoldDB" id="E0S733"/>
<sequence length="325" mass="36810">MNKKSFLRIFIITILALGITLLAFFLLREKPLGYLTEEDVQSLSSELQFRFKDSGKNEDGNEVTDVKFFVCLNSILKLFNSVEISLINTFLSYGEKSSKGEKKEEEDYNHKGLYVKSALQEARNIMFLSPTSKEAIVEILQKENEKKKESELLDTVRKAFSEVQLSPEEDDDSSRQKKEELNKVLANLFIWFWLKGTPPADKRINTFKGAYESNQDIKKYLLEYLDEENKEVANATISVSGENEVIPVIDHILLSIFNASIYMGLGISPTDIPAATAILAAGGILEKEGEQIKKGFFQGLQDFFFGSPKQEQSLQQSEKLEKNDG</sequence>
<dbReference type="VEuPathDB" id="MicrosporidiaDB:Eint_050120"/>
<keyword evidence="1" id="KW-0472">Membrane</keyword>
<dbReference type="KEGG" id="ein:Eint_050120"/>
<keyword evidence="1" id="KW-0812">Transmembrane</keyword>
<reference evidence="2 3" key="2">
    <citation type="journal article" date="2012" name="Proc. Natl. Acad. Sci. U.S.A.">
        <title>Gain and loss of multiple functionally related, horizontally transferred genes in the reduced genomes of two microsporidian parasites.</title>
        <authorList>
            <person name="Pombert J.-F."/>
            <person name="Selman M."/>
            <person name="Burki F."/>
            <person name="Bardell F.T."/>
            <person name="Farinelli L."/>
            <person name="Solter L.F."/>
            <person name="Whitman D.W."/>
            <person name="Weiss L.M."/>
            <person name="Corradi N."/>
            <person name="Keeling P.J."/>
        </authorList>
    </citation>
    <scope>NUCLEOTIDE SEQUENCE [LARGE SCALE GENOMIC DNA]</scope>
    <source>
        <strain evidence="2 3">ATCC 50506</strain>
    </source>
</reference>
<protein>
    <submittedName>
        <fullName evidence="2">Uncharacterized protein</fullName>
    </submittedName>
</protein>
<reference evidence="2 3" key="1">
    <citation type="journal article" date="2010" name="Nat. Commun.">
        <title>The complete sequence of the smallest known nuclear genome from the microsporidian Encephalitozoon intestinalis.</title>
        <authorList>
            <person name="Corradi N."/>
            <person name="Pombert J.-F."/>
            <person name="Farinelli L."/>
            <person name="Didier E.S."/>
            <person name="Keeling P.J."/>
        </authorList>
    </citation>
    <scope>NUCLEOTIDE SEQUENCE [LARGE SCALE GENOMIC DNA]</scope>
    <source>
        <strain evidence="2 3">ATCC 50506</strain>
    </source>
</reference>
<accession>E0S733</accession>
<dbReference type="OrthoDB" id="2195291at2759"/>
<gene>
    <name evidence="2" type="ORF">Eint_050120</name>
</gene>
<evidence type="ECO:0000313" key="3">
    <source>
        <dbReference type="Proteomes" id="UP000002313"/>
    </source>
</evidence>
<feature type="transmembrane region" description="Helical" evidence="1">
    <location>
        <begin position="6"/>
        <end position="27"/>
    </location>
</feature>
<dbReference type="EMBL" id="CP001946">
    <property type="protein sequence ID" value="ADM11461.1"/>
    <property type="molecule type" value="Genomic_DNA"/>
</dbReference>
<dbReference type="GeneID" id="9699148"/>
<keyword evidence="3" id="KW-1185">Reference proteome</keyword>
<keyword evidence="1" id="KW-1133">Transmembrane helix</keyword>